<evidence type="ECO:0000313" key="5">
    <source>
        <dbReference type="Proteomes" id="UP001152888"/>
    </source>
</evidence>
<dbReference type="AlphaFoldDB" id="A0A9P0KVL9"/>
<dbReference type="InterPro" id="IPR000863">
    <property type="entry name" value="Sulfotransferase_dom"/>
</dbReference>
<proteinExistence type="inferred from homology"/>
<evidence type="ECO:0000256" key="1">
    <source>
        <dbReference type="ARBA" id="ARBA00005771"/>
    </source>
</evidence>
<keyword evidence="5" id="KW-1185">Reference proteome</keyword>
<name>A0A9P0KVL9_ACAOB</name>
<organism evidence="4 5">
    <name type="scientific">Acanthoscelides obtectus</name>
    <name type="common">Bean weevil</name>
    <name type="synonym">Bruchus obtectus</name>
    <dbReference type="NCBI Taxonomy" id="200917"/>
    <lineage>
        <taxon>Eukaryota</taxon>
        <taxon>Metazoa</taxon>
        <taxon>Ecdysozoa</taxon>
        <taxon>Arthropoda</taxon>
        <taxon>Hexapoda</taxon>
        <taxon>Insecta</taxon>
        <taxon>Pterygota</taxon>
        <taxon>Neoptera</taxon>
        <taxon>Endopterygota</taxon>
        <taxon>Coleoptera</taxon>
        <taxon>Polyphaga</taxon>
        <taxon>Cucujiformia</taxon>
        <taxon>Chrysomeloidea</taxon>
        <taxon>Chrysomelidae</taxon>
        <taxon>Bruchinae</taxon>
        <taxon>Bruchini</taxon>
        <taxon>Acanthoscelides</taxon>
    </lineage>
</organism>
<comment type="similarity">
    <text evidence="1">Belongs to the sulfotransferase 1 family.</text>
</comment>
<dbReference type="SUPFAM" id="SSF52540">
    <property type="entry name" value="P-loop containing nucleoside triphosphate hydrolases"/>
    <property type="match status" value="1"/>
</dbReference>
<feature type="domain" description="Sulfotransferase" evidence="3">
    <location>
        <begin position="33"/>
        <end position="297"/>
    </location>
</feature>
<keyword evidence="2" id="KW-0808">Transferase</keyword>
<reference evidence="4" key="1">
    <citation type="submission" date="2022-03" db="EMBL/GenBank/DDBJ databases">
        <authorList>
            <person name="Sayadi A."/>
        </authorList>
    </citation>
    <scope>NUCLEOTIDE SEQUENCE</scope>
</reference>
<evidence type="ECO:0000259" key="3">
    <source>
        <dbReference type="Pfam" id="PF00685"/>
    </source>
</evidence>
<sequence length="304" mass="36278">MSREAEYVTHRGVTLMKQFVKYQDKMDNMPVRDEDVWVTGIPKSGTRWASELVWMIVHDLDFEGAKEDLTIRVPFTELFRLLDNPNHEDLRFRDTIQYVVQKYDKGPATVKCHMPWVLLPKQMRDFEKRPKIIYVIRNPKGVITSSYHFEKLLHGYDFSLEEYANIFMDGKENYHPYWQHVLQFWEKRQEPNVFILRYEEMLKDPPGMIRRIVNFLGKKFTDQQITQLVDHVSFANMKKNKAVNHEDGIRELRQRKGLPEAQHNHMRSGKADGFKAEMSPELIKKVDKWIEENTKNTDFKVMEP</sequence>
<comment type="caution">
    <text evidence="4">The sequence shown here is derived from an EMBL/GenBank/DDBJ whole genome shotgun (WGS) entry which is preliminary data.</text>
</comment>
<dbReference type="Proteomes" id="UP001152888">
    <property type="component" value="Unassembled WGS sequence"/>
</dbReference>
<dbReference type="GO" id="GO:0008146">
    <property type="term" value="F:sulfotransferase activity"/>
    <property type="evidence" value="ECO:0007669"/>
    <property type="project" value="InterPro"/>
</dbReference>
<evidence type="ECO:0000256" key="2">
    <source>
        <dbReference type="ARBA" id="ARBA00022679"/>
    </source>
</evidence>
<dbReference type="OrthoDB" id="205623at2759"/>
<evidence type="ECO:0000313" key="4">
    <source>
        <dbReference type="EMBL" id="CAH1980016.1"/>
    </source>
</evidence>
<gene>
    <name evidence="4" type="ORF">ACAOBT_LOCUS13761</name>
</gene>
<dbReference type="InterPro" id="IPR027417">
    <property type="entry name" value="P-loop_NTPase"/>
</dbReference>
<dbReference type="Pfam" id="PF00685">
    <property type="entry name" value="Sulfotransfer_1"/>
    <property type="match status" value="1"/>
</dbReference>
<dbReference type="EMBL" id="CAKOFQ010006888">
    <property type="protein sequence ID" value="CAH1980016.1"/>
    <property type="molecule type" value="Genomic_DNA"/>
</dbReference>
<protein>
    <recommendedName>
        <fullName evidence="3">Sulfotransferase domain-containing protein</fullName>
    </recommendedName>
</protein>
<dbReference type="Gene3D" id="3.40.50.300">
    <property type="entry name" value="P-loop containing nucleotide triphosphate hydrolases"/>
    <property type="match status" value="1"/>
</dbReference>
<dbReference type="PANTHER" id="PTHR11783">
    <property type="entry name" value="SULFOTRANSFERASE SULT"/>
    <property type="match status" value="1"/>
</dbReference>
<accession>A0A9P0KVL9</accession>